<gene>
    <name evidence="1" type="ORF">IW261DRAFT_1419962</name>
</gene>
<reference evidence="1" key="1">
    <citation type="submission" date="2023-06" db="EMBL/GenBank/DDBJ databases">
        <authorList>
            <consortium name="Lawrence Berkeley National Laboratory"/>
            <person name="Ahrendt S."/>
            <person name="Sahu N."/>
            <person name="Indic B."/>
            <person name="Wong-Bajracharya J."/>
            <person name="Merenyi Z."/>
            <person name="Ke H.-M."/>
            <person name="Monk M."/>
            <person name="Kocsube S."/>
            <person name="Drula E."/>
            <person name="Lipzen A."/>
            <person name="Balint B."/>
            <person name="Henrissat B."/>
            <person name="Andreopoulos B."/>
            <person name="Martin F.M."/>
            <person name="Harder C.B."/>
            <person name="Rigling D."/>
            <person name="Ford K.L."/>
            <person name="Foster G.D."/>
            <person name="Pangilinan J."/>
            <person name="Papanicolaou A."/>
            <person name="Barry K."/>
            <person name="LaButti K."/>
            <person name="Viragh M."/>
            <person name="Koriabine M."/>
            <person name="Yan M."/>
            <person name="Riley R."/>
            <person name="Champramary S."/>
            <person name="Plett K.L."/>
            <person name="Tsai I.J."/>
            <person name="Slot J."/>
            <person name="Sipos G."/>
            <person name="Plett J."/>
            <person name="Nagy L.G."/>
            <person name="Grigoriev I.V."/>
        </authorList>
    </citation>
    <scope>NUCLEOTIDE SEQUENCE</scope>
    <source>
        <strain evidence="1">ICMP 16352</strain>
    </source>
</reference>
<sequence length="390" mass="44410">MDDNDPVLPKELLHDITDTVAEDDHAIPTLPAITQTSHAMRLRAQKDIYETIEVDIADNDYINELGHIHATDPMVLAEYPRTLILCKSQNLDRDLADTPILKTIISQMRNLQVVSFRTLNVVGWPFTDSFASPSMAQITNLELKHITLTFHAFNSFISCPCLTELFLARLNVVEYKSVKEGTDFSAPDCSLPQLQSALRCPLKELCLDIVTASNFVIMDLTTTSRYPIIAEDSLIKVNFSSNYSEDNQVHLFQRFFNYKAIKSAKTLHLGDHQKSFTDSDSTGYDPLRFNVFETVELCVFTGQDWFLYQPEFQWWANSLSVVRASSLLKKLRLIITFCEIDVRTLLDMTMNMWDDLDRALCGDNMKLEHLAIDIATPVALDRQAKSVVKR</sequence>
<name>A0AA39TC23_9AGAR</name>
<comment type="caution">
    <text evidence="1">The sequence shown here is derived from an EMBL/GenBank/DDBJ whole genome shotgun (WGS) entry which is preliminary data.</text>
</comment>
<evidence type="ECO:0000313" key="1">
    <source>
        <dbReference type="EMBL" id="KAK0479216.1"/>
    </source>
</evidence>
<evidence type="ECO:0000313" key="2">
    <source>
        <dbReference type="Proteomes" id="UP001175227"/>
    </source>
</evidence>
<dbReference type="EMBL" id="JAUEPR010000012">
    <property type="protein sequence ID" value="KAK0479216.1"/>
    <property type="molecule type" value="Genomic_DNA"/>
</dbReference>
<dbReference type="Proteomes" id="UP001175227">
    <property type="component" value="Unassembled WGS sequence"/>
</dbReference>
<dbReference type="AlphaFoldDB" id="A0AA39TC23"/>
<organism evidence="1 2">
    <name type="scientific">Armillaria novae-zelandiae</name>
    <dbReference type="NCBI Taxonomy" id="153914"/>
    <lineage>
        <taxon>Eukaryota</taxon>
        <taxon>Fungi</taxon>
        <taxon>Dikarya</taxon>
        <taxon>Basidiomycota</taxon>
        <taxon>Agaricomycotina</taxon>
        <taxon>Agaricomycetes</taxon>
        <taxon>Agaricomycetidae</taxon>
        <taxon>Agaricales</taxon>
        <taxon>Marasmiineae</taxon>
        <taxon>Physalacriaceae</taxon>
        <taxon>Armillaria</taxon>
    </lineage>
</organism>
<keyword evidence="2" id="KW-1185">Reference proteome</keyword>
<proteinExistence type="predicted"/>
<accession>A0AA39TC23</accession>
<protein>
    <submittedName>
        <fullName evidence="1">Uncharacterized protein</fullName>
    </submittedName>
</protein>